<feature type="region of interest" description="Disordered" evidence="1">
    <location>
        <begin position="1"/>
        <end position="66"/>
    </location>
</feature>
<dbReference type="Gramene" id="TVU40376">
    <property type="protein sequence ID" value="TVU40376"/>
    <property type="gene ID" value="EJB05_13839"/>
</dbReference>
<sequence>MGAVRWSSRNRRRKTGSEAIRPQRLRTSAQRRRRLGSSGGKRRNISSTISSISAAGERRGGGGGGDMVLGEIDAAREKCDARGAGLVQSVRVKSPNRPISITDPLKDQDGVSYAQD</sequence>
<keyword evidence="3" id="KW-1185">Reference proteome</keyword>
<dbReference type="Proteomes" id="UP000324897">
    <property type="component" value="Chromosome 4"/>
</dbReference>
<feature type="region of interest" description="Disordered" evidence="1">
    <location>
        <begin position="95"/>
        <end position="116"/>
    </location>
</feature>
<dbReference type="AlphaFoldDB" id="A0A5J9VXL2"/>
<feature type="compositionally biased region" description="Basic residues" evidence="1">
    <location>
        <begin position="29"/>
        <end position="44"/>
    </location>
</feature>
<dbReference type="EMBL" id="RWGY01000007">
    <property type="protein sequence ID" value="TVU40376.1"/>
    <property type="molecule type" value="Genomic_DNA"/>
</dbReference>
<feature type="non-terminal residue" evidence="2">
    <location>
        <position position="1"/>
    </location>
</feature>
<evidence type="ECO:0000313" key="2">
    <source>
        <dbReference type="EMBL" id="TVU40376.1"/>
    </source>
</evidence>
<evidence type="ECO:0000256" key="1">
    <source>
        <dbReference type="SAM" id="MobiDB-lite"/>
    </source>
</evidence>
<name>A0A5J9VXL2_9POAL</name>
<protein>
    <submittedName>
        <fullName evidence="2">Uncharacterized protein</fullName>
    </submittedName>
</protein>
<reference evidence="2 3" key="1">
    <citation type="journal article" date="2019" name="Sci. Rep.">
        <title>A high-quality genome of Eragrostis curvula grass provides insights into Poaceae evolution and supports new strategies to enhance forage quality.</title>
        <authorList>
            <person name="Carballo J."/>
            <person name="Santos B.A.C.M."/>
            <person name="Zappacosta D."/>
            <person name="Garbus I."/>
            <person name="Selva J.P."/>
            <person name="Gallo C.A."/>
            <person name="Diaz A."/>
            <person name="Albertini E."/>
            <person name="Caccamo M."/>
            <person name="Echenique V."/>
        </authorList>
    </citation>
    <scope>NUCLEOTIDE SEQUENCE [LARGE SCALE GENOMIC DNA]</scope>
    <source>
        <strain evidence="3">cv. Victoria</strain>
        <tissue evidence="2">Leaf</tissue>
    </source>
</reference>
<evidence type="ECO:0000313" key="3">
    <source>
        <dbReference type="Proteomes" id="UP000324897"/>
    </source>
</evidence>
<accession>A0A5J9VXL2</accession>
<organism evidence="2 3">
    <name type="scientific">Eragrostis curvula</name>
    <name type="common">weeping love grass</name>
    <dbReference type="NCBI Taxonomy" id="38414"/>
    <lineage>
        <taxon>Eukaryota</taxon>
        <taxon>Viridiplantae</taxon>
        <taxon>Streptophyta</taxon>
        <taxon>Embryophyta</taxon>
        <taxon>Tracheophyta</taxon>
        <taxon>Spermatophyta</taxon>
        <taxon>Magnoliopsida</taxon>
        <taxon>Liliopsida</taxon>
        <taxon>Poales</taxon>
        <taxon>Poaceae</taxon>
        <taxon>PACMAD clade</taxon>
        <taxon>Chloridoideae</taxon>
        <taxon>Eragrostideae</taxon>
        <taxon>Eragrostidinae</taxon>
        <taxon>Eragrostis</taxon>
    </lineage>
</organism>
<proteinExistence type="predicted"/>
<comment type="caution">
    <text evidence="2">The sequence shown here is derived from an EMBL/GenBank/DDBJ whole genome shotgun (WGS) entry which is preliminary data.</text>
</comment>
<gene>
    <name evidence="2" type="ORF">EJB05_13839</name>
</gene>